<dbReference type="Gene3D" id="1.20.1260.20">
    <property type="entry name" value="PPE superfamily"/>
    <property type="match status" value="1"/>
</dbReference>
<dbReference type="EMBL" id="LKTM01000345">
    <property type="protein sequence ID" value="KQH76707.1"/>
    <property type="molecule type" value="Genomic_DNA"/>
</dbReference>
<evidence type="ECO:0000256" key="1">
    <source>
        <dbReference type="ARBA" id="ARBA00010652"/>
    </source>
</evidence>
<comment type="caution">
    <text evidence="3">The sequence shown here is derived from an EMBL/GenBank/DDBJ whole genome shotgun (WGS) entry which is preliminary data.</text>
</comment>
<dbReference type="InterPro" id="IPR000030">
    <property type="entry name" value="PPE_dom"/>
</dbReference>
<gene>
    <name evidence="3" type="ORF">AO501_21615</name>
</gene>
<evidence type="ECO:0000313" key="4">
    <source>
        <dbReference type="Proteomes" id="UP000051677"/>
    </source>
</evidence>
<dbReference type="InterPro" id="IPR038332">
    <property type="entry name" value="PPE_sf"/>
</dbReference>
<evidence type="ECO:0000259" key="2">
    <source>
        <dbReference type="Pfam" id="PF00823"/>
    </source>
</evidence>
<name>A0A0Q2RMS6_MYCGO</name>
<dbReference type="OrthoDB" id="4752139at2"/>
<dbReference type="SUPFAM" id="SSF140459">
    <property type="entry name" value="PE/PPE dimer-like"/>
    <property type="match status" value="1"/>
</dbReference>
<protein>
    <recommendedName>
        <fullName evidence="2">PPE domain-containing protein</fullName>
    </recommendedName>
</protein>
<proteinExistence type="inferred from homology"/>
<sequence>MSFFALPPEVNSALLLGGAGPEPLLATASAWEGLSAELATAAASFSSVTSGLVSGSWQGASAAAMAAAAAPYAGWLSAAAASAESSAVQARAVAAAFESVVAAAVHPGVIAANRSQFVSLALSNIFGQNAPAIAATEFAYESMWAQDVAAMAGYHLNASALVAGLRPFTRPAQLLGGVGGLSTVADSIAAAAQGIAGGLGSTASTGTPVTSTGPAPGGVPAILGQPGTGFVSAGIARTLASGAAGAAAADLGLLSLLNPGNLLTGFLGATGPSFDIFPITLPLELNVAGAVGPITIEPIQILPTIPLNFHQTFLLGPLTVPPIHVPAIPLVDFSIPIDIGPLTVSPITLVPAIEFPSQIITIPGFNLVPGGIQTSGLWAGPLFLSQGVFINPNVNPIAAQLSYTTPALTLFPGGLSIPDAPLHFDVGIKAGTGAFTIPGFSLPEHAIPLTISTAGQIDGFSTPRITIDAIPASLDTVVRADRVVPLFPLPSIPLTITANGTVGPVHVAPIAIPQAHAAITNATVSIGSFTIPEIALPQIPLHATGTVALAQNSISSVNLLDPLNLTGQLQLGPISGPNARIDIASMSLGSGLPSLVLRNINVAVDALFYGPETLNLATTPLALPDISIPAQNIVTLGLGGGINPMTLFPGGLAFPENSVSLTNFSVGSDPFTVFPDGFRIDQFPFKINATVLSPTPVPTTGSIGPIHIPAAPLIQAVRAGGSGNINLNLGLPTIPTPAIGLGLNGLANYGFVTHEPIVIPPFGTSGTLATEPIGINVNIGSIPFTLRGIPVIGGQLEGNVFAFVVNQGIDAMTVPLDFMTSPIAIPPLSLGGSIPIDIPLDIVSAATIPGIGYTQSIPLNFTTEIPQFTIPETLIPAIPIGSNLALPGSIGPQLGDVVTSGATWLQQQLMNAGLGNAGVYNVGSGNLGSLNLGNGNIGSYNLGGGNIGDANIGWGNGALGTLLGKNVGFGNAGSGNFGFGNAGSGNIGFGNTGTGNVGIGLVGDNQNGFGGWNSGTGNIGLFNSGTNNVGFFNSGSNNIGIGNSGLGSTGLFNAGNFSSGLGNAGERNLGFFNAGNANLGAFNPGNVNSGLFNSGDGNIGLANSGDFNDGILISGDHSIGALFTGDYQNVADPNLGITLLDINQNLGPVHIDPIHVPGLPININETIYINSFTVPQIDVPAIPVEIHQGVALPAITLFEGLNMPAQQIVIPLNIPASTGSTLQLPAIGFNAQYKPDNLPPWSFGQFAISQQLNTLGPTAGILVQTGATDARTGAVTLNLPAINIPRIATSPIPLTIDTHGGIPAFTLFPGGLSIPQNPIPVTYTLTGGLQPFTIFPDGYTIDPIPLHLHLDATLLNPIDGIPPSLNLVDFQFSGGMGPVKIPDLPIPTIPLGLNFGLSHGAFTIPPIELPNIPIDITGDIGLGPIGIPSQTIPAIFNDPLATVHFDAFKTAVTKISPFVIWTSGNAPWDPIPAPTGAYISIGSQPLTDLLFVNPLVLGSATQDPYSIVFSGGTYGFNTPAVMIDKIPLGFRLPGGVDGATIFPNGLTFPANNVVDLDLAAGPKGFTIPARTIPAIQASLDAIVKLATPDNLLPPYKLLYVTANGGIGPAVLPSFHIPSIPLGFDLGGGIGPITIPSFSTPPIHLGLDPSATAGPVSVQPISIPRLTADAFLHFDEIKTGIATTTGAIYFSGGVVPQINLGGSSTSTTPAWEIPWFTVSTPPGGIPGFSIPVDPIELGLPLSVTIPSLTFPGLTIPRIPLGQGLSGALPAFDLPSITIDRIPISFAGPLTLF</sequence>
<dbReference type="PANTHER" id="PTHR46766">
    <property type="entry name" value="GLUTAMINE-RICH PROTEIN 2"/>
    <property type="match status" value="1"/>
</dbReference>
<evidence type="ECO:0000313" key="3">
    <source>
        <dbReference type="EMBL" id="KQH76707.1"/>
    </source>
</evidence>
<dbReference type="Proteomes" id="UP000051677">
    <property type="component" value="Unassembled WGS sequence"/>
</dbReference>
<organism evidence="3 4">
    <name type="scientific">Mycobacterium gordonae</name>
    <dbReference type="NCBI Taxonomy" id="1778"/>
    <lineage>
        <taxon>Bacteria</taxon>
        <taxon>Bacillati</taxon>
        <taxon>Actinomycetota</taxon>
        <taxon>Actinomycetes</taxon>
        <taxon>Mycobacteriales</taxon>
        <taxon>Mycobacteriaceae</taxon>
        <taxon>Mycobacterium</taxon>
    </lineage>
</organism>
<dbReference type="PANTHER" id="PTHR46766:SF1">
    <property type="entry name" value="GLUTAMINE-RICH PROTEIN 2"/>
    <property type="match status" value="1"/>
</dbReference>
<comment type="similarity">
    <text evidence="1">Belongs to the mycobacterial PPE family.</text>
</comment>
<dbReference type="GO" id="GO:0052572">
    <property type="term" value="P:response to host immune response"/>
    <property type="evidence" value="ECO:0007669"/>
    <property type="project" value="TreeGrafter"/>
</dbReference>
<reference evidence="3 4" key="1">
    <citation type="submission" date="2015-10" db="EMBL/GenBank/DDBJ databases">
        <title>Mycobacterium gordonae draft genome assembly.</title>
        <authorList>
            <person name="Ustinova V."/>
            <person name="Smirnova T."/>
            <person name="Blagodatskikh K."/>
            <person name="Varlamov D."/>
            <person name="Larionova E."/>
            <person name="Chernousova L."/>
        </authorList>
    </citation>
    <scope>NUCLEOTIDE SEQUENCE [LARGE SCALE GENOMIC DNA]</scope>
    <source>
        <strain evidence="3 4">CTRI 14-8773</strain>
    </source>
</reference>
<accession>A0A0Q2RMS6</accession>
<feature type="domain" description="PPE" evidence="2">
    <location>
        <begin position="3"/>
        <end position="164"/>
    </location>
</feature>
<dbReference type="InterPro" id="IPR002989">
    <property type="entry name" value="Mycobac_pentapep"/>
</dbReference>
<dbReference type="Pfam" id="PF00823">
    <property type="entry name" value="PPE"/>
    <property type="match status" value="1"/>
</dbReference>
<dbReference type="Pfam" id="PF01469">
    <property type="entry name" value="Pentapeptide_2"/>
    <property type="match status" value="4"/>
</dbReference>
<dbReference type="FunFam" id="1.20.1260.20:FF:000001">
    <property type="entry name" value="PPE family protein PPE41"/>
    <property type="match status" value="1"/>
</dbReference>